<comment type="caution">
    <text evidence="1">The sequence shown here is derived from an EMBL/GenBank/DDBJ whole genome shotgun (WGS) entry which is preliminary data.</text>
</comment>
<evidence type="ECO:0000313" key="1">
    <source>
        <dbReference type="EMBL" id="TXE36490.1"/>
    </source>
</evidence>
<reference evidence="1 2" key="1">
    <citation type="submission" date="2019-07" db="EMBL/GenBank/DDBJ databases">
        <title>Serratia strains were isolated from fresh produce.</title>
        <authorList>
            <person name="Cho G.-S."/>
            <person name="Stein M."/>
            <person name="Lee W."/>
            <person name="Suh S.H."/>
            <person name="Franz C.M.A.P."/>
        </authorList>
    </citation>
    <scope>NUCLEOTIDE SEQUENCE [LARGE SCALE GENOMIC DNA]</scope>
    <source>
        <strain evidence="1 2">S16</strain>
    </source>
</reference>
<dbReference type="Pfam" id="PF07151">
    <property type="entry name" value="DUF1391"/>
    <property type="match status" value="1"/>
</dbReference>
<proteinExistence type="predicted"/>
<gene>
    <name evidence="1" type="ORF">FOT62_05800</name>
</gene>
<name>A0A5C7CEZ2_SERMA</name>
<dbReference type="RefSeq" id="WP_143557070.1">
    <property type="nucleotide sequence ID" value="NZ_CP109824.1"/>
</dbReference>
<evidence type="ECO:0000313" key="2">
    <source>
        <dbReference type="Proteomes" id="UP000321126"/>
    </source>
</evidence>
<dbReference type="Proteomes" id="UP000321126">
    <property type="component" value="Unassembled WGS sequence"/>
</dbReference>
<dbReference type="EMBL" id="VOUQ01000002">
    <property type="protein sequence ID" value="TXE36490.1"/>
    <property type="molecule type" value="Genomic_DNA"/>
</dbReference>
<protein>
    <submittedName>
        <fullName evidence="1">DUF1391 domain-containing protein</fullName>
    </submittedName>
</protein>
<dbReference type="AlphaFoldDB" id="A0A5C7CEZ2"/>
<accession>A0A5C7CEZ2</accession>
<sequence>MENKTIDQGNNETVKTGVFPNCNGTFTAMTFTKSRDFKTAAGAQRWFARQMAN</sequence>
<dbReference type="InterPro" id="IPR009821">
    <property type="entry name" value="DUF1391"/>
</dbReference>
<organism evidence="1 2">
    <name type="scientific">Serratia marcescens</name>
    <dbReference type="NCBI Taxonomy" id="615"/>
    <lineage>
        <taxon>Bacteria</taxon>
        <taxon>Pseudomonadati</taxon>
        <taxon>Pseudomonadota</taxon>
        <taxon>Gammaproteobacteria</taxon>
        <taxon>Enterobacterales</taxon>
        <taxon>Yersiniaceae</taxon>
        <taxon>Serratia</taxon>
    </lineage>
</organism>